<sequence length="278" mass="30955">MDTLTSLIDHRVLQAIAPRAPAKKIADQQRIIAAFGPQLPVLLPQFQISTVLRISHFLAQIAHESDGFCTTVEYASGAAYEGRTDLGNTQRGDGVRFKGRALIQNTGHANYGEFTRWMWKRVPNAPDFVKEPEKLAVFPWAGWATFWYWSTRNLNALADQDDLVAITKKINGGRNGLDDRAAYLVKAKKAVGNIDADRLGFRQNFTVLRRGVRGEAVEQLQRALRAAGIYTMSIDGIFGAGTEVAVRGFQRREHLTVDGLVGKRTWTALEPYMPREAA</sequence>
<dbReference type="InterPro" id="IPR036365">
    <property type="entry name" value="PGBD-like_sf"/>
</dbReference>
<dbReference type="Pfam" id="PF01471">
    <property type="entry name" value="PG_binding_1"/>
    <property type="match status" value="1"/>
</dbReference>
<name>A0A6L3YU44_9HYPH</name>
<dbReference type="AlphaFoldDB" id="A0A6L3YU44"/>
<reference evidence="2 3" key="1">
    <citation type="submission" date="2019-09" db="EMBL/GenBank/DDBJ databases">
        <title>Taxonomic organization of the family Brucellaceae based on a phylogenomic approach.</title>
        <authorList>
            <person name="Leclercq S."/>
            <person name="Cloeckaert A."/>
            <person name="Zygmunt M.S."/>
        </authorList>
    </citation>
    <scope>NUCLEOTIDE SEQUENCE [LARGE SCALE GENOMIC DNA]</scope>
    <source>
        <strain evidence="2 3">WS1830</strain>
    </source>
</reference>
<dbReference type="Proteomes" id="UP000481643">
    <property type="component" value="Unassembled WGS sequence"/>
</dbReference>
<dbReference type="SUPFAM" id="SSF53955">
    <property type="entry name" value="Lysozyme-like"/>
    <property type="match status" value="1"/>
</dbReference>
<organism evidence="2 3">
    <name type="scientific">Brucella tritici</name>
    <dbReference type="NCBI Taxonomy" id="94626"/>
    <lineage>
        <taxon>Bacteria</taxon>
        <taxon>Pseudomonadati</taxon>
        <taxon>Pseudomonadota</taxon>
        <taxon>Alphaproteobacteria</taxon>
        <taxon>Hyphomicrobiales</taxon>
        <taxon>Brucellaceae</taxon>
        <taxon>Brucella/Ochrobactrum group</taxon>
        <taxon>Brucella</taxon>
    </lineage>
</organism>
<evidence type="ECO:0000313" key="3">
    <source>
        <dbReference type="Proteomes" id="UP000481643"/>
    </source>
</evidence>
<dbReference type="InterPro" id="IPR002477">
    <property type="entry name" value="Peptidoglycan-bd-like"/>
</dbReference>
<dbReference type="InterPro" id="IPR036366">
    <property type="entry name" value="PGBDSf"/>
</dbReference>
<dbReference type="InterPro" id="IPR023346">
    <property type="entry name" value="Lysozyme-like_dom_sf"/>
</dbReference>
<evidence type="ECO:0000259" key="1">
    <source>
        <dbReference type="Pfam" id="PF01471"/>
    </source>
</evidence>
<dbReference type="Gene3D" id="1.10.530.10">
    <property type="match status" value="1"/>
</dbReference>
<accession>A0A6L3YU44</accession>
<protein>
    <submittedName>
        <fullName evidence="2">Peptidoglycan-binding protein</fullName>
    </submittedName>
</protein>
<dbReference type="PANTHER" id="PTHR34408">
    <property type="entry name" value="FAMILY PROTEIN, PUTATIVE-RELATED"/>
    <property type="match status" value="1"/>
</dbReference>
<dbReference type="SUPFAM" id="SSF47090">
    <property type="entry name" value="PGBD-like"/>
    <property type="match status" value="1"/>
</dbReference>
<dbReference type="PANTHER" id="PTHR34408:SF1">
    <property type="entry name" value="GLYCOSYL HYDROLASE FAMILY 19 DOMAIN-CONTAINING PROTEIN HI_1415"/>
    <property type="match status" value="1"/>
</dbReference>
<evidence type="ECO:0000313" key="2">
    <source>
        <dbReference type="EMBL" id="KAB2687539.1"/>
    </source>
</evidence>
<feature type="domain" description="Peptidoglycan binding-like" evidence="1">
    <location>
        <begin position="213"/>
        <end position="269"/>
    </location>
</feature>
<dbReference type="EMBL" id="WBVX01000006">
    <property type="protein sequence ID" value="KAB2687539.1"/>
    <property type="molecule type" value="Genomic_DNA"/>
</dbReference>
<gene>
    <name evidence="2" type="ORF">F9L08_08270</name>
</gene>
<proteinExistence type="predicted"/>
<dbReference type="Gene3D" id="1.10.101.10">
    <property type="entry name" value="PGBD-like superfamily/PGBD"/>
    <property type="match status" value="1"/>
</dbReference>
<dbReference type="RefSeq" id="WP_151651504.1">
    <property type="nucleotide sequence ID" value="NZ_WBVX01000006.1"/>
</dbReference>
<dbReference type="InterPro" id="IPR052354">
    <property type="entry name" value="Cell_Wall_Dynamics_Protein"/>
</dbReference>
<comment type="caution">
    <text evidence="2">The sequence shown here is derived from an EMBL/GenBank/DDBJ whole genome shotgun (WGS) entry which is preliminary data.</text>
</comment>